<dbReference type="AlphaFoldDB" id="G9MFU0"/>
<dbReference type="RefSeq" id="XP_013960601.1">
    <property type="nucleotide sequence ID" value="XM_014105126.1"/>
</dbReference>
<feature type="domain" description="Clr5" evidence="2">
    <location>
        <begin position="165"/>
        <end position="217"/>
    </location>
</feature>
<feature type="region of interest" description="Disordered" evidence="1">
    <location>
        <begin position="107"/>
        <end position="149"/>
    </location>
</feature>
<evidence type="ECO:0000313" key="4">
    <source>
        <dbReference type="Proteomes" id="UP000007115"/>
    </source>
</evidence>
<feature type="region of interest" description="Disordered" evidence="1">
    <location>
        <begin position="294"/>
        <end position="322"/>
    </location>
</feature>
<dbReference type="HOGENOM" id="CLU_419807_0_0_1"/>
<feature type="compositionally biased region" description="Polar residues" evidence="1">
    <location>
        <begin position="7"/>
        <end position="26"/>
    </location>
</feature>
<dbReference type="EMBL" id="ABDF02000002">
    <property type="protein sequence ID" value="EHK26391.1"/>
    <property type="molecule type" value="Genomic_DNA"/>
</dbReference>
<feature type="compositionally biased region" description="Basic and acidic residues" evidence="1">
    <location>
        <begin position="298"/>
        <end position="308"/>
    </location>
</feature>
<feature type="compositionally biased region" description="Polar residues" evidence="1">
    <location>
        <begin position="121"/>
        <end position="131"/>
    </location>
</feature>
<dbReference type="VEuPathDB" id="FungiDB:TRIVIDRAFT_218555"/>
<dbReference type="Pfam" id="PF14420">
    <property type="entry name" value="Clr5"/>
    <property type="match status" value="1"/>
</dbReference>
<evidence type="ECO:0000259" key="2">
    <source>
        <dbReference type="Pfam" id="PF14420"/>
    </source>
</evidence>
<evidence type="ECO:0000256" key="1">
    <source>
        <dbReference type="SAM" id="MobiDB-lite"/>
    </source>
</evidence>
<dbReference type="PANTHER" id="PTHR38788">
    <property type="entry name" value="CLR5 DOMAIN-CONTAINING PROTEIN"/>
    <property type="match status" value="1"/>
</dbReference>
<dbReference type="eggNOG" id="ENOG502SJRB">
    <property type="taxonomic scope" value="Eukaryota"/>
</dbReference>
<dbReference type="OrthoDB" id="5308957at2759"/>
<dbReference type="PANTHER" id="PTHR38788:SF3">
    <property type="entry name" value="CLR5 DOMAIN-CONTAINING PROTEIN"/>
    <property type="match status" value="1"/>
</dbReference>
<name>G9MFU0_HYPVG</name>
<dbReference type="STRING" id="413071.G9MFU0"/>
<organism evidence="3 4">
    <name type="scientific">Hypocrea virens (strain Gv29-8 / FGSC 10586)</name>
    <name type="common">Gliocladium virens</name>
    <name type="synonym">Trichoderma virens</name>
    <dbReference type="NCBI Taxonomy" id="413071"/>
    <lineage>
        <taxon>Eukaryota</taxon>
        <taxon>Fungi</taxon>
        <taxon>Dikarya</taxon>
        <taxon>Ascomycota</taxon>
        <taxon>Pezizomycotina</taxon>
        <taxon>Sordariomycetes</taxon>
        <taxon>Hypocreomycetidae</taxon>
        <taxon>Hypocreales</taxon>
        <taxon>Hypocreaceae</taxon>
        <taxon>Trichoderma</taxon>
    </lineage>
</organism>
<keyword evidence="4" id="KW-1185">Reference proteome</keyword>
<dbReference type="GeneID" id="25791349"/>
<comment type="caution">
    <text evidence="3">The sequence shown here is derived from an EMBL/GenBank/DDBJ whole genome shotgun (WGS) entry which is preliminary data.</text>
</comment>
<gene>
    <name evidence="3" type="ORF">TRIVIDRAFT_218555</name>
</gene>
<protein>
    <recommendedName>
        <fullName evidence="2">Clr5 domain-containing protein</fullName>
    </recommendedName>
</protein>
<feature type="region of interest" description="Disordered" evidence="1">
    <location>
        <begin position="1"/>
        <end position="27"/>
    </location>
</feature>
<accession>G9MFU0</accession>
<evidence type="ECO:0000313" key="3">
    <source>
        <dbReference type="EMBL" id="EHK26391.1"/>
    </source>
</evidence>
<dbReference type="InterPro" id="IPR025676">
    <property type="entry name" value="Clr5_dom"/>
</dbReference>
<reference evidence="3 4" key="1">
    <citation type="journal article" date="2011" name="Genome Biol.">
        <title>Comparative genome sequence analysis underscores mycoparasitism as the ancestral life style of Trichoderma.</title>
        <authorList>
            <person name="Kubicek C.P."/>
            <person name="Herrera-Estrella A."/>
            <person name="Seidl-Seiboth V."/>
            <person name="Martinez D.A."/>
            <person name="Druzhinina I.S."/>
            <person name="Thon M."/>
            <person name="Zeilinger S."/>
            <person name="Casas-Flores S."/>
            <person name="Horwitz B.A."/>
            <person name="Mukherjee P.K."/>
            <person name="Mukherjee M."/>
            <person name="Kredics L."/>
            <person name="Alcaraz L.D."/>
            <person name="Aerts A."/>
            <person name="Antal Z."/>
            <person name="Atanasova L."/>
            <person name="Cervantes-Badillo M.G."/>
            <person name="Challacombe J."/>
            <person name="Chertkov O."/>
            <person name="McCluskey K."/>
            <person name="Coulpier F."/>
            <person name="Deshpande N."/>
            <person name="von Doehren H."/>
            <person name="Ebbole D.J."/>
            <person name="Esquivel-Naranjo E.U."/>
            <person name="Fekete E."/>
            <person name="Flipphi M."/>
            <person name="Glaser F."/>
            <person name="Gomez-Rodriguez E.Y."/>
            <person name="Gruber S."/>
            <person name="Han C."/>
            <person name="Henrissat B."/>
            <person name="Hermosa R."/>
            <person name="Hernandez-Onate M."/>
            <person name="Karaffa L."/>
            <person name="Kosti I."/>
            <person name="Le Crom S."/>
            <person name="Lindquist E."/>
            <person name="Lucas S."/>
            <person name="Luebeck M."/>
            <person name="Luebeck P.S."/>
            <person name="Margeot A."/>
            <person name="Metz B."/>
            <person name="Misra M."/>
            <person name="Nevalainen H."/>
            <person name="Omann M."/>
            <person name="Packer N."/>
            <person name="Perrone G."/>
            <person name="Uresti-Rivera E.E."/>
            <person name="Salamov A."/>
            <person name="Schmoll M."/>
            <person name="Seiboth B."/>
            <person name="Shapiro H."/>
            <person name="Sukno S."/>
            <person name="Tamayo-Ramos J.A."/>
            <person name="Tisch D."/>
            <person name="Wiest A."/>
            <person name="Wilkinson H.H."/>
            <person name="Zhang M."/>
            <person name="Coutinho P.M."/>
            <person name="Kenerley C.M."/>
            <person name="Monte E."/>
            <person name="Baker S.E."/>
            <person name="Grigoriev I.V."/>
        </authorList>
    </citation>
    <scope>NUCLEOTIDE SEQUENCE [LARGE SCALE GENOMIC DNA]</scope>
    <source>
        <strain evidence="4">Gv29-8 / FGSC 10586</strain>
    </source>
</reference>
<dbReference type="InParanoid" id="G9MFU0"/>
<dbReference type="OMA" id="GPSHENT"/>
<sequence>MAPQGSEKGQQNEFSAPWPQHSQLQMSPGDAFGTFSSLGLDTFADSVFGGYNTAISGAHRQYPSTTNRYQHLDLAHSLSSDYVTTDTAALSSLQSSHSRNEITIPALSNIQHGSDGPSIAPRSSSVTTTATAERDHDTSLGVPSTLHDPMMPLAQRRSRARKPASEEWESHKRTIEHLYIKQNLSLIETMKEMKATHQFYATEKMYKDMFKQWKWSKNLPRDMALGMLNKAKRRQPKQSIFQWGNQTWTVDRIKKTHGKLADQPDPNSLADCPTPQGVICETPREIEPPQSLSALETAQEKGSDHEPAGTHAPGSVGGPIDEGPFRLRLNQSSIADLSSFVKKALEADKDGDEEEAEWGLRDALSCSSRLLSPTHQGTVNIGYILADFYASKENFVGAYDILNWMTNKHLGGLEENVDKALEHMFHTISFLRRWLRNKEAELLIYRLLKSLKDSERYPVIPLISTGLETVSDEMIGELLSSVDEKRLTLFLYVLQDLARDSQNHKFLQDLMPQIIERCDGFQQTNSNLAIHSRCILSEILVDGGQYERACSILAGSGRSLKDKVDSKSLLEFSTLKLVQRIAVIFLKAKDPEMYDKVIKRVVTVFDTDFAAERKGHHSIMLIDFLISTTFEVQKRCEWERICPWIERALSLAYSLLGRQHPQTKRIEEMLESHNIEQLFLMETMRSFQEYLLTLNRPSASFAW</sequence>
<proteinExistence type="predicted"/>
<dbReference type="Proteomes" id="UP000007115">
    <property type="component" value="Unassembled WGS sequence"/>
</dbReference>